<dbReference type="InterPro" id="IPR007197">
    <property type="entry name" value="rSAM"/>
</dbReference>
<keyword evidence="4" id="KW-0408">Iron</keyword>
<dbReference type="SFLD" id="SFLDS00029">
    <property type="entry name" value="Radical_SAM"/>
    <property type="match status" value="1"/>
</dbReference>
<keyword evidence="5" id="KW-0411">Iron-sulfur</keyword>
<dbReference type="SUPFAM" id="SSF102114">
    <property type="entry name" value="Radical SAM enzymes"/>
    <property type="match status" value="1"/>
</dbReference>
<dbReference type="SFLD" id="SFLDG01067">
    <property type="entry name" value="SPASM/twitch_domain_containing"/>
    <property type="match status" value="1"/>
</dbReference>
<sequence>MVITALNQSEIFCLSPEGNQGLSLLYSPLAGKALLADYAMITRAEKACLKHPGSPLPDEMFRPLLDFIPVKERNPIASDPAQLSSLTILPNEICNLNCSYCYAAAGRSKQQPDPEVLLGAVRHFVTTHGRYNRQLYISFGGGGEPFLSWKLVKQSVEVASELSDKLGVETGFSFATNGTLLNREIISLIRKYQIKANVSFDILPDVQLAQRGRYDEVSRNLHLMTEAGIFPTINAVITPLNVHRQEEMAAALISNFPDIRRASFDFVVDAGLYADPAGLGAFLNDYYLHFVRARAVAQEAGVEISSIELAKAASLRARGCSGSLALTAEGKYSICFVVSSPASPLYPEFIIGRAGTEGKALIDQDLFRHHLDDNVLKNRKCQSCFAKWHCGGGCHFRNCTYSDAHLEEVCRITRKMVKLGLLEKAESQVRTLFGKTLTQLTAEEASGKLLNMNE</sequence>
<evidence type="ECO:0000256" key="4">
    <source>
        <dbReference type="ARBA" id="ARBA00023004"/>
    </source>
</evidence>
<evidence type="ECO:0000259" key="6">
    <source>
        <dbReference type="Pfam" id="PF04055"/>
    </source>
</evidence>
<dbReference type="Gene3D" id="3.20.20.70">
    <property type="entry name" value="Aldolase class I"/>
    <property type="match status" value="1"/>
</dbReference>
<protein>
    <recommendedName>
        <fullName evidence="6">Radical SAM core domain-containing protein</fullName>
    </recommendedName>
</protein>
<evidence type="ECO:0000256" key="3">
    <source>
        <dbReference type="ARBA" id="ARBA00022723"/>
    </source>
</evidence>
<dbReference type="GO" id="GO:0016491">
    <property type="term" value="F:oxidoreductase activity"/>
    <property type="evidence" value="ECO:0007669"/>
    <property type="project" value="InterPro"/>
</dbReference>
<evidence type="ECO:0000256" key="2">
    <source>
        <dbReference type="ARBA" id="ARBA00022691"/>
    </source>
</evidence>
<evidence type="ECO:0000256" key="1">
    <source>
        <dbReference type="ARBA" id="ARBA00001966"/>
    </source>
</evidence>
<evidence type="ECO:0000256" key="5">
    <source>
        <dbReference type="ARBA" id="ARBA00023014"/>
    </source>
</evidence>
<keyword evidence="3" id="KW-0479">Metal-binding</keyword>
<dbReference type="NCBIfam" id="TIGR04085">
    <property type="entry name" value="rSAM_more_4Fe4S"/>
    <property type="match status" value="1"/>
</dbReference>
<reference evidence="7" key="1">
    <citation type="submission" date="2019-08" db="EMBL/GenBank/DDBJ databases">
        <authorList>
            <person name="Kucharzyk K."/>
            <person name="Murdoch R.W."/>
            <person name="Higgins S."/>
            <person name="Loffler F."/>
        </authorList>
    </citation>
    <scope>NUCLEOTIDE SEQUENCE</scope>
</reference>
<gene>
    <name evidence="7" type="ORF">SDC9_56379</name>
</gene>
<dbReference type="Pfam" id="PF04055">
    <property type="entry name" value="Radical_SAM"/>
    <property type="match status" value="1"/>
</dbReference>
<dbReference type="InterPro" id="IPR023867">
    <property type="entry name" value="Sulphatase_maturase_rSAM"/>
</dbReference>
<dbReference type="GO" id="GO:0051536">
    <property type="term" value="F:iron-sulfur cluster binding"/>
    <property type="evidence" value="ECO:0007669"/>
    <property type="project" value="UniProtKB-KW"/>
</dbReference>
<dbReference type="InterPro" id="IPR013785">
    <property type="entry name" value="Aldolase_TIM"/>
</dbReference>
<name>A0A644X1L4_9ZZZZ</name>
<evidence type="ECO:0000313" key="7">
    <source>
        <dbReference type="EMBL" id="MPM10055.1"/>
    </source>
</evidence>
<proteinExistence type="predicted"/>
<dbReference type="CDD" id="cd01335">
    <property type="entry name" value="Radical_SAM"/>
    <property type="match status" value="1"/>
</dbReference>
<accession>A0A644X1L4</accession>
<feature type="domain" description="Radical SAM core" evidence="6">
    <location>
        <begin position="90"/>
        <end position="243"/>
    </location>
</feature>
<dbReference type="PANTHER" id="PTHR43273">
    <property type="entry name" value="ANAEROBIC SULFATASE-MATURATING ENZYME HOMOLOG ASLB-RELATED"/>
    <property type="match status" value="1"/>
</dbReference>
<keyword evidence="2" id="KW-0949">S-adenosyl-L-methionine</keyword>
<comment type="cofactor">
    <cofactor evidence="1">
        <name>[4Fe-4S] cluster</name>
        <dbReference type="ChEBI" id="CHEBI:49883"/>
    </cofactor>
</comment>
<dbReference type="InterPro" id="IPR023885">
    <property type="entry name" value="4Fe4S-binding_SPASM_dom"/>
</dbReference>
<dbReference type="InterPro" id="IPR058240">
    <property type="entry name" value="rSAM_sf"/>
</dbReference>
<comment type="caution">
    <text evidence="7">The sequence shown here is derived from an EMBL/GenBank/DDBJ whole genome shotgun (WGS) entry which is preliminary data.</text>
</comment>
<organism evidence="7">
    <name type="scientific">bioreactor metagenome</name>
    <dbReference type="NCBI Taxonomy" id="1076179"/>
    <lineage>
        <taxon>unclassified sequences</taxon>
        <taxon>metagenomes</taxon>
        <taxon>ecological metagenomes</taxon>
    </lineage>
</organism>
<dbReference type="PANTHER" id="PTHR43273:SF8">
    <property type="entry name" value="RADICAL SAM DOMAIN PROTEIN"/>
    <property type="match status" value="1"/>
</dbReference>
<dbReference type="EMBL" id="VSSQ01001645">
    <property type="protein sequence ID" value="MPM10055.1"/>
    <property type="molecule type" value="Genomic_DNA"/>
</dbReference>
<dbReference type="GO" id="GO:0046872">
    <property type="term" value="F:metal ion binding"/>
    <property type="evidence" value="ECO:0007669"/>
    <property type="project" value="UniProtKB-KW"/>
</dbReference>
<dbReference type="AlphaFoldDB" id="A0A644X1L4"/>